<feature type="active site" evidence="2">
    <location>
        <position position="116"/>
    </location>
</feature>
<evidence type="ECO:0000313" key="8">
    <source>
        <dbReference type="Proteomes" id="UP000008493"/>
    </source>
</evidence>
<keyword evidence="4" id="KW-1133">Transmembrane helix</keyword>
<dbReference type="KEGG" id="abp:AGABI1DRAFT75166"/>
<dbReference type="Proteomes" id="UP000008493">
    <property type="component" value="Unassembled WGS sequence"/>
</dbReference>
<evidence type="ECO:0000256" key="2">
    <source>
        <dbReference type="PIRSR" id="PIRSR601461-1"/>
    </source>
</evidence>
<evidence type="ECO:0000256" key="5">
    <source>
        <dbReference type="SAM" id="SignalP"/>
    </source>
</evidence>
<dbReference type="GO" id="GO:0004190">
    <property type="term" value="F:aspartic-type endopeptidase activity"/>
    <property type="evidence" value="ECO:0007669"/>
    <property type="project" value="InterPro"/>
</dbReference>
<comment type="similarity">
    <text evidence="1">Belongs to the peptidase A1 family.</text>
</comment>
<keyword evidence="3" id="KW-1015">Disulfide bond</keyword>
<dbReference type="PROSITE" id="PS51767">
    <property type="entry name" value="PEPTIDASE_A1"/>
    <property type="match status" value="1"/>
</dbReference>
<dbReference type="AlphaFoldDB" id="K5VW66"/>
<keyword evidence="8" id="KW-1185">Reference proteome</keyword>
<evidence type="ECO:0000256" key="3">
    <source>
        <dbReference type="PIRSR" id="PIRSR601461-2"/>
    </source>
</evidence>
<dbReference type="InParanoid" id="K5VW66"/>
<feature type="disulfide bond" evidence="3">
    <location>
        <begin position="129"/>
        <end position="134"/>
    </location>
</feature>
<evidence type="ECO:0000256" key="1">
    <source>
        <dbReference type="ARBA" id="ARBA00007447"/>
    </source>
</evidence>
<feature type="chain" id="PRO_5003885192" description="Peptidase A1 domain-containing protein" evidence="5">
    <location>
        <begin position="31"/>
        <end position="593"/>
    </location>
</feature>
<dbReference type="GeneID" id="18831240"/>
<keyword evidence="5" id="KW-0732">Signal</keyword>
<dbReference type="InterPro" id="IPR001461">
    <property type="entry name" value="Aspartic_peptidase_A1"/>
</dbReference>
<dbReference type="EMBL" id="JH971391">
    <property type="protein sequence ID" value="EKM78719.1"/>
    <property type="molecule type" value="Genomic_DNA"/>
</dbReference>
<dbReference type="InterPro" id="IPR034164">
    <property type="entry name" value="Pepsin-like_dom"/>
</dbReference>
<dbReference type="SUPFAM" id="SSF50630">
    <property type="entry name" value="Acid proteases"/>
    <property type="match status" value="1"/>
</dbReference>
<dbReference type="RefSeq" id="XP_007330409.1">
    <property type="nucleotide sequence ID" value="XM_007330347.1"/>
</dbReference>
<dbReference type="eggNOG" id="KOG1339">
    <property type="taxonomic scope" value="Eukaryota"/>
</dbReference>
<dbReference type="CDD" id="cd05471">
    <property type="entry name" value="pepsin_like"/>
    <property type="match status" value="1"/>
</dbReference>
<organism evidence="7 8">
    <name type="scientific">Agaricus bisporus var. burnettii (strain JB137-S8 / ATCC MYA-4627 / FGSC 10392)</name>
    <name type="common">White button mushroom</name>
    <dbReference type="NCBI Taxonomy" id="597362"/>
    <lineage>
        <taxon>Eukaryota</taxon>
        <taxon>Fungi</taxon>
        <taxon>Dikarya</taxon>
        <taxon>Basidiomycota</taxon>
        <taxon>Agaricomycotina</taxon>
        <taxon>Agaricomycetes</taxon>
        <taxon>Agaricomycetidae</taxon>
        <taxon>Agaricales</taxon>
        <taxon>Agaricineae</taxon>
        <taxon>Agaricaceae</taxon>
        <taxon>Agaricus</taxon>
    </lineage>
</organism>
<evidence type="ECO:0000256" key="4">
    <source>
        <dbReference type="SAM" id="Phobius"/>
    </source>
</evidence>
<name>K5VW66_AGABU</name>
<dbReference type="Gene3D" id="2.40.70.10">
    <property type="entry name" value="Acid Proteases"/>
    <property type="match status" value="2"/>
</dbReference>
<evidence type="ECO:0000259" key="6">
    <source>
        <dbReference type="PROSITE" id="PS51767"/>
    </source>
</evidence>
<feature type="active site" evidence="2">
    <location>
        <position position="325"/>
    </location>
</feature>
<dbReference type="InterPro" id="IPR033121">
    <property type="entry name" value="PEPTIDASE_A1"/>
</dbReference>
<dbReference type="HOGENOM" id="CLU_037038_0_0_1"/>
<protein>
    <recommendedName>
        <fullName evidence="6">Peptidase A1 domain-containing protein</fullName>
    </recommendedName>
</protein>
<dbReference type="PANTHER" id="PTHR47966">
    <property type="entry name" value="BETA-SITE APP-CLEAVING ENZYME, ISOFORM A-RELATED"/>
    <property type="match status" value="1"/>
</dbReference>
<feature type="domain" description="Peptidase A1" evidence="6">
    <location>
        <begin position="100"/>
        <end position="441"/>
    </location>
</feature>
<keyword evidence="4" id="KW-0472">Membrane</keyword>
<dbReference type="PRINTS" id="PR00792">
    <property type="entry name" value="PEPSIN"/>
</dbReference>
<dbReference type="OrthoDB" id="771136at2759"/>
<evidence type="ECO:0000313" key="7">
    <source>
        <dbReference type="EMBL" id="EKM78719.1"/>
    </source>
</evidence>
<accession>K5VW66</accession>
<dbReference type="OMA" id="ASSYLQW"/>
<sequence length="593" mass="63276">MFYELEFRALFLFNFLGWINLLLLASGVSAKSDGTSIALRPRFLPREQLTTLPLIIRRSPAEPTKVVVNATSTINATQPNITQANAGWSAVTQGADKQSYYVLMKIGGINFRLVLDTASSDLWVVSSGCETETCKSLPKYPLDYSSPTFQSVNENLTAFGESFGDGTYANGFVAMEEIEMGGLTVSGQAMGFVTNSSVVLADQESGIVGMGFQRLSTVSSKVATSTTLLSRLVQQGLPYPMFGLSLNRQGGSLSLGAIDASIVTSPHNLSWNSVTEFSPFGAESNASSYLHWAIPLSSFSVNGTQLTPIPSQAAATRNMSLALLDVGTFGMYGPFQDVVRLYDMIDGARLVDADSGQWIVPCTTNILLSFTFGSREYFLRPEDYIIGPASGNPNLCLSWPRGLPLSSDGIDWQMGSAFLQTVYSVFSYGIDRREPPKIGLYPLNDNQTNITSGSTQMSSTVFAPQTTIDTTLPNFLVPTPTFTTPPYTFNTSVPASLGGIVSSGLASSTYRPILVEASATMGFNASAIPTVSPAPLVVTVTMSDGKTSVTTLSNAKVTLGVPPGSSGAIGVRVSYSLFHAVLMMLCVGIIMQV</sequence>
<dbReference type="PANTHER" id="PTHR47966:SF74">
    <property type="entry name" value="AGR407CP"/>
    <property type="match status" value="1"/>
</dbReference>
<keyword evidence="4" id="KW-0812">Transmembrane</keyword>
<reference evidence="8" key="1">
    <citation type="journal article" date="2012" name="Proc. Natl. Acad. Sci. U.S.A.">
        <title>Genome sequence of the button mushroom Agaricus bisporus reveals mechanisms governing adaptation to a humic-rich ecological niche.</title>
        <authorList>
            <person name="Morin E."/>
            <person name="Kohler A."/>
            <person name="Baker A.R."/>
            <person name="Foulongne-Oriol M."/>
            <person name="Lombard V."/>
            <person name="Nagy L.G."/>
            <person name="Ohm R.A."/>
            <person name="Patyshakuliyeva A."/>
            <person name="Brun A."/>
            <person name="Aerts A.L."/>
            <person name="Bailey A.M."/>
            <person name="Billette C."/>
            <person name="Coutinho P.M."/>
            <person name="Deakin G."/>
            <person name="Doddapaneni H."/>
            <person name="Floudas D."/>
            <person name="Grimwood J."/>
            <person name="Hilden K."/>
            <person name="Kuees U."/>
            <person name="LaButti K.M."/>
            <person name="Lapidus A."/>
            <person name="Lindquist E.A."/>
            <person name="Lucas S.M."/>
            <person name="Murat C."/>
            <person name="Riley R.W."/>
            <person name="Salamov A.A."/>
            <person name="Schmutz J."/>
            <person name="Subramanian V."/>
            <person name="Woesten H.A.B."/>
            <person name="Xu J."/>
            <person name="Eastwood D.C."/>
            <person name="Foster G.D."/>
            <person name="Sonnenberg A.S."/>
            <person name="Cullen D."/>
            <person name="de Vries R.P."/>
            <person name="Lundell T."/>
            <person name="Hibbett D.S."/>
            <person name="Henrissat B."/>
            <person name="Burton K.S."/>
            <person name="Kerrigan R.W."/>
            <person name="Challen M.P."/>
            <person name="Grigoriev I.V."/>
            <person name="Martin F."/>
        </authorList>
    </citation>
    <scope>NUCLEOTIDE SEQUENCE [LARGE SCALE GENOMIC DNA]</scope>
    <source>
        <strain evidence="8">JB137-S8 / ATCC MYA-4627 / FGSC 10392</strain>
    </source>
</reference>
<gene>
    <name evidence="7" type="ORF">AGABI1DRAFT_75166</name>
</gene>
<feature type="transmembrane region" description="Helical" evidence="4">
    <location>
        <begin position="573"/>
        <end position="591"/>
    </location>
</feature>
<dbReference type="InterPro" id="IPR021109">
    <property type="entry name" value="Peptidase_aspartic_dom_sf"/>
</dbReference>
<feature type="signal peptide" evidence="5">
    <location>
        <begin position="1"/>
        <end position="30"/>
    </location>
</feature>
<dbReference type="GO" id="GO:0006508">
    <property type="term" value="P:proteolysis"/>
    <property type="evidence" value="ECO:0007669"/>
    <property type="project" value="InterPro"/>
</dbReference>
<proteinExistence type="inferred from homology"/>
<dbReference type="Pfam" id="PF00026">
    <property type="entry name" value="Asp"/>
    <property type="match status" value="1"/>
</dbReference>